<dbReference type="SUPFAM" id="SSF53474">
    <property type="entry name" value="alpha/beta-Hydrolases"/>
    <property type="match status" value="1"/>
</dbReference>
<comment type="caution">
    <text evidence="2">The sequence shown here is derived from an EMBL/GenBank/DDBJ whole genome shotgun (WGS) entry which is preliminary data.</text>
</comment>
<feature type="region of interest" description="Disordered" evidence="1">
    <location>
        <begin position="308"/>
        <end position="331"/>
    </location>
</feature>
<keyword evidence="3" id="KW-1185">Reference proteome</keyword>
<dbReference type="Proteomes" id="UP000240653">
    <property type="component" value="Unassembled WGS sequence"/>
</dbReference>
<dbReference type="AlphaFoldDB" id="A0A2P7S0X1"/>
<evidence type="ECO:0000313" key="3">
    <source>
        <dbReference type="Proteomes" id="UP000240653"/>
    </source>
</evidence>
<dbReference type="InterPro" id="IPR029058">
    <property type="entry name" value="AB_hydrolase_fold"/>
</dbReference>
<sequence>MLIYSDENLEVFHRLGSSTYVLATFNEMEMQANGSRFWGQRFCEKADITALGFISRRPNWFPAASMAKASVAAAPILRHASERILYGHSQGGYAALRYRRLLDADVAIAFCPQISIDPRTVAFDGRFTSHFAPSLHEDMEIAPVHAAGRAYVFHDPFHAVDREHAERIAALQEGTRLVPVHMTGHGTVRAFAGTARGLALIEACRADDLSGLHALARAVRVGASMRPYQVALTAIARHPVWADRLHTRLGNGFSSVQRANFLYHRANRHIRDGELETARDMLVEVIALQAGNAGPARRLQELDARIAGTSQTEFHEQQPAGASVRESRMRA</sequence>
<evidence type="ECO:0000313" key="2">
    <source>
        <dbReference type="EMBL" id="PSJ56117.1"/>
    </source>
</evidence>
<reference evidence="2 3" key="1">
    <citation type="submission" date="2018-03" db="EMBL/GenBank/DDBJ databases">
        <title>The draft genome of Mesorhizobium soli JCM 19897.</title>
        <authorList>
            <person name="Li L."/>
            <person name="Liu L."/>
            <person name="Liang L."/>
            <person name="Wang T."/>
            <person name="Zhang X."/>
        </authorList>
    </citation>
    <scope>NUCLEOTIDE SEQUENCE [LARGE SCALE GENOMIC DNA]</scope>
    <source>
        <strain evidence="2 3">JCM 19897</strain>
    </source>
</reference>
<gene>
    <name evidence="2" type="ORF">C7I85_25645</name>
</gene>
<proteinExistence type="predicted"/>
<evidence type="ECO:0000256" key="1">
    <source>
        <dbReference type="SAM" id="MobiDB-lite"/>
    </source>
</evidence>
<evidence type="ECO:0008006" key="4">
    <source>
        <dbReference type="Google" id="ProtNLM"/>
    </source>
</evidence>
<dbReference type="OrthoDB" id="7247356at2"/>
<dbReference type="RefSeq" id="WP_106726848.1">
    <property type="nucleotide sequence ID" value="NZ_PXYL01000020.1"/>
</dbReference>
<dbReference type="EMBL" id="PXYL01000020">
    <property type="protein sequence ID" value="PSJ56117.1"/>
    <property type="molecule type" value="Genomic_DNA"/>
</dbReference>
<organism evidence="2 3">
    <name type="scientific">Pseudaminobacter soli</name>
    <name type="common">ex Li et al. 2025</name>
    <dbReference type="NCBI Taxonomy" id="1295366"/>
    <lineage>
        <taxon>Bacteria</taxon>
        <taxon>Pseudomonadati</taxon>
        <taxon>Pseudomonadota</taxon>
        <taxon>Alphaproteobacteria</taxon>
        <taxon>Hyphomicrobiales</taxon>
        <taxon>Phyllobacteriaceae</taxon>
        <taxon>Pseudaminobacter</taxon>
    </lineage>
</organism>
<protein>
    <recommendedName>
        <fullName evidence="4">Alpha/beta hydrolase</fullName>
    </recommendedName>
</protein>
<name>A0A2P7S0X1_9HYPH</name>
<accession>A0A2P7S0X1</accession>